<feature type="domain" description="Immunoglobulin V-set" evidence="2">
    <location>
        <begin position="212"/>
        <end position="278"/>
    </location>
</feature>
<name>A0AA40HCQ6_CNENI</name>
<proteinExistence type="predicted"/>
<dbReference type="EMBL" id="JAULJE010000023">
    <property type="protein sequence ID" value="KAK1328325.1"/>
    <property type="molecule type" value="Genomic_DNA"/>
</dbReference>
<evidence type="ECO:0000259" key="2">
    <source>
        <dbReference type="SMART" id="SM00406"/>
    </source>
</evidence>
<gene>
    <name evidence="3" type="ORF">QTO34_011898</name>
</gene>
<dbReference type="Gene3D" id="2.60.40.10">
    <property type="entry name" value="Immunoglobulins"/>
    <property type="match status" value="2"/>
</dbReference>
<organism evidence="3 4">
    <name type="scientific">Cnephaeus nilssonii</name>
    <name type="common">Northern bat</name>
    <name type="synonym">Eptesicus nilssonii</name>
    <dbReference type="NCBI Taxonomy" id="3371016"/>
    <lineage>
        <taxon>Eukaryota</taxon>
        <taxon>Metazoa</taxon>
        <taxon>Chordata</taxon>
        <taxon>Craniata</taxon>
        <taxon>Vertebrata</taxon>
        <taxon>Euteleostomi</taxon>
        <taxon>Mammalia</taxon>
        <taxon>Eutheria</taxon>
        <taxon>Laurasiatheria</taxon>
        <taxon>Chiroptera</taxon>
        <taxon>Yangochiroptera</taxon>
        <taxon>Vespertilionidae</taxon>
        <taxon>Cnephaeus</taxon>
    </lineage>
</organism>
<feature type="chain" id="PRO_5041360317" description="Immunoglobulin V-set domain-containing protein" evidence="1">
    <location>
        <begin position="17"/>
        <end position="287"/>
    </location>
</feature>
<evidence type="ECO:0000313" key="3">
    <source>
        <dbReference type="EMBL" id="KAK1328325.1"/>
    </source>
</evidence>
<accession>A0AA40HCQ6</accession>
<protein>
    <recommendedName>
        <fullName evidence="2">Immunoglobulin V-set domain-containing protein</fullName>
    </recommendedName>
</protein>
<feature type="signal peptide" evidence="1">
    <location>
        <begin position="1"/>
        <end position="16"/>
    </location>
</feature>
<dbReference type="Proteomes" id="UP001177744">
    <property type="component" value="Unassembled WGS sequence"/>
</dbReference>
<dbReference type="SMART" id="SM00406">
    <property type="entry name" value="IGv"/>
    <property type="match status" value="2"/>
</dbReference>
<dbReference type="InterPro" id="IPR036179">
    <property type="entry name" value="Ig-like_dom_sf"/>
</dbReference>
<dbReference type="AlphaFoldDB" id="A0AA40HCQ6"/>
<dbReference type="SUPFAM" id="SSF48726">
    <property type="entry name" value="Immunoglobulin"/>
    <property type="match status" value="2"/>
</dbReference>
<comment type="caution">
    <text evidence="3">The sequence shown here is derived from an EMBL/GenBank/DDBJ whole genome shotgun (WGS) entry which is preliminary data.</text>
</comment>
<dbReference type="InterPro" id="IPR013783">
    <property type="entry name" value="Ig-like_fold"/>
</dbReference>
<dbReference type="Pfam" id="PF07686">
    <property type="entry name" value="V-set"/>
    <property type="match status" value="2"/>
</dbReference>
<sequence length="287" mass="30239">MAWAPLLLALLAHSSASLCVCVLCSRARGAGWADPGSLAVRVSGPEGHPDLQGDSNNVGRYGAAWYQQVTGGAPKMVMLGSSRPSGIPDRFSGSRSGNTASLDVTGLQPEDEGDYYCSTWDNGISSHTVLPPNGELRQKPALIPLIAHERRETEAAPGLPSAARSLRRPHPVSVPTMVWTVLLLQLLAHSSGVDSQTVVTQEPSMSVSPGGTVTLTCGLSSGAVSTGNYPTWYQQTLGKPPRMLIYQTNKRGSGVPDRFSGSISGNRAAFTISGPSLRTRPTITVFC</sequence>
<dbReference type="PANTHER" id="PTHR23267">
    <property type="entry name" value="IMMUNOGLOBULIN LIGHT CHAIN"/>
    <property type="match status" value="1"/>
</dbReference>
<keyword evidence="1" id="KW-0732">Signal</keyword>
<evidence type="ECO:0000313" key="4">
    <source>
        <dbReference type="Proteomes" id="UP001177744"/>
    </source>
</evidence>
<feature type="domain" description="Immunoglobulin V-set" evidence="2">
    <location>
        <begin position="37"/>
        <end position="119"/>
    </location>
</feature>
<evidence type="ECO:0000256" key="1">
    <source>
        <dbReference type="SAM" id="SignalP"/>
    </source>
</evidence>
<keyword evidence="4" id="KW-1185">Reference proteome</keyword>
<dbReference type="InterPro" id="IPR013106">
    <property type="entry name" value="Ig_V-set"/>
</dbReference>
<reference evidence="3" key="1">
    <citation type="submission" date="2023-06" db="EMBL/GenBank/DDBJ databases">
        <title>Reference genome for the Northern bat (Eptesicus nilssonii), a most northern bat species.</title>
        <authorList>
            <person name="Laine V.N."/>
            <person name="Pulliainen A.T."/>
            <person name="Lilley T.M."/>
        </authorList>
    </citation>
    <scope>NUCLEOTIDE SEQUENCE</scope>
    <source>
        <strain evidence="3">BLF_Eptnil</strain>
        <tissue evidence="3">Kidney</tissue>
    </source>
</reference>
<dbReference type="InterPro" id="IPR050150">
    <property type="entry name" value="IgV_Light_Chain"/>
</dbReference>